<organism evidence="9 10">
    <name type="scientific">Zingiber officinale</name>
    <name type="common">Ginger</name>
    <name type="synonym">Amomum zingiber</name>
    <dbReference type="NCBI Taxonomy" id="94328"/>
    <lineage>
        <taxon>Eukaryota</taxon>
        <taxon>Viridiplantae</taxon>
        <taxon>Streptophyta</taxon>
        <taxon>Embryophyta</taxon>
        <taxon>Tracheophyta</taxon>
        <taxon>Spermatophyta</taxon>
        <taxon>Magnoliopsida</taxon>
        <taxon>Liliopsida</taxon>
        <taxon>Zingiberales</taxon>
        <taxon>Zingiberaceae</taxon>
        <taxon>Zingiber</taxon>
    </lineage>
</organism>
<keyword evidence="6" id="KW-0175">Coiled coil</keyword>
<dbReference type="PROSITE" id="PS51297">
    <property type="entry name" value="K_BOX"/>
    <property type="match status" value="1"/>
</dbReference>
<dbReference type="GO" id="GO:0045944">
    <property type="term" value="P:positive regulation of transcription by RNA polymerase II"/>
    <property type="evidence" value="ECO:0007669"/>
    <property type="project" value="InterPro"/>
</dbReference>
<dbReference type="AlphaFoldDB" id="A0A8J5GS62"/>
<evidence type="ECO:0000256" key="3">
    <source>
        <dbReference type="ARBA" id="ARBA00023125"/>
    </source>
</evidence>
<feature type="domain" description="MADS-box" evidence="7">
    <location>
        <begin position="14"/>
        <end position="74"/>
    </location>
</feature>
<gene>
    <name evidence="9" type="ORF">ZIOFF_023498</name>
</gene>
<dbReference type="PANTHER" id="PTHR48019">
    <property type="entry name" value="SERUM RESPONSE FACTOR HOMOLOG"/>
    <property type="match status" value="1"/>
</dbReference>
<dbReference type="EMBL" id="JACMSC010000007">
    <property type="protein sequence ID" value="KAG6513188.1"/>
    <property type="molecule type" value="Genomic_DNA"/>
</dbReference>
<keyword evidence="10" id="KW-1185">Reference proteome</keyword>
<protein>
    <submittedName>
        <fullName evidence="9">Uncharacterized protein</fullName>
    </submittedName>
</protein>
<comment type="caution">
    <text evidence="9">The sequence shown here is derived from an EMBL/GenBank/DDBJ whole genome shotgun (WGS) entry which is preliminary data.</text>
</comment>
<feature type="coiled-coil region" evidence="6">
    <location>
        <begin position="187"/>
        <end position="237"/>
    </location>
</feature>
<dbReference type="InterPro" id="IPR033896">
    <property type="entry name" value="MEF2-like_N"/>
</dbReference>
<dbReference type="InterPro" id="IPR002487">
    <property type="entry name" value="TF_Kbox"/>
</dbReference>
<dbReference type="InterPro" id="IPR036879">
    <property type="entry name" value="TF_MADSbox_sf"/>
</dbReference>
<keyword evidence="4" id="KW-0804">Transcription</keyword>
<evidence type="ECO:0000256" key="1">
    <source>
        <dbReference type="ARBA" id="ARBA00004123"/>
    </source>
</evidence>
<evidence type="ECO:0000256" key="5">
    <source>
        <dbReference type="ARBA" id="ARBA00023242"/>
    </source>
</evidence>
<dbReference type="Pfam" id="PF00319">
    <property type="entry name" value="SRF-TF"/>
    <property type="match status" value="1"/>
</dbReference>
<dbReference type="GO" id="GO:0046983">
    <property type="term" value="F:protein dimerization activity"/>
    <property type="evidence" value="ECO:0007669"/>
    <property type="project" value="InterPro"/>
</dbReference>
<dbReference type="GO" id="GO:0005634">
    <property type="term" value="C:nucleus"/>
    <property type="evidence" value="ECO:0007669"/>
    <property type="project" value="UniProtKB-SubCell"/>
</dbReference>
<dbReference type="PROSITE" id="PS50066">
    <property type="entry name" value="MADS_BOX_2"/>
    <property type="match status" value="1"/>
</dbReference>
<dbReference type="GO" id="GO:0000977">
    <property type="term" value="F:RNA polymerase II transcription regulatory region sequence-specific DNA binding"/>
    <property type="evidence" value="ECO:0007669"/>
    <property type="project" value="InterPro"/>
</dbReference>
<reference evidence="9 10" key="1">
    <citation type="submission" date="2020-08" db="EMBL/GenBank/DDBJ databases">
        <title>Plant Genome Project.</title>
        <authorList>
            <person name="Zhang R.-G."/>
        </authorList>
    </citation>
    <scope>NUCLEOTIDE SEQUENCE [LARGE SCALE GENOMIC DNA]</scope>
    <source>
        <tissue evidence="9">Rhizome</tissue>
    </source>
</reference>
<dbReference type="InterPro" id="IPR050142">
    <property type="entry name" value="MADS-box/MEF2_TF"/>
</dbReference>
<dbReference type="GO" id="GO:0003700">
    <property type="term" value="F:DNA-binding transcription factor activity"/>
    <property type="evidence" value="ECO:0007669"/>
    <property type="project" value="InterPro"/>
</dbReference>
<evidence type="ECO:0000313" key="9">
    <source>
        <dbReference type="EMBL" id="KAG6513188.1"/>
    </source>
</evidence>
<evidence type="ECO:0000256" key="4">
    <source>
        <dbReference type="ARBA" id="ARBA00023163"/>
    </source>
</evidence>
<evidence type="ECO:0000256" key="6">
    <source>
        <dbReference type="SAM" id="Coils"/>
    </source>
</evidence>
<name>A0A8J5GS62_ZINOF</name>
<dbReference type="PROSITE" id="PS00350">
    <property type="entry name" value="MADS_BOX_1"/>
    <property type="match status" value="1"/>
</dbReference>
<keyword evidence="5" id="KW-0539">Nucleus</keyword>
<dbReference type="InterPro" id="IPR002100">
    <property type="entry name" value="TF_MADSbox"/>
</dbReference>
<evidence type="ECO:0000259" key="7">
    <source>
        <dbReference type="PROSITE" id="PS50066"/>
    </source>
</evidence>
<keyword evidence="2" id="KW-0805">Transcription regulation</keyword>
<dbReference type="Proteomes" id="UP000734854">
    <property type="component" value="Unassembled WGS sequence"/>
</dbReference>
<dbReference type="SMART" id="SM00432">
    <property type="entry name" value="MADS"/>
    <property type="match status" value="1"/>
</dbReference>
<dbReference type="Gene3D" id="3.40.1810.10">
    <property type="entry name" value="Transcription factor, MADS-box"/>
    <property type="match status" value="1"/>
</dbReference>
<sequence>MTMEKSEESTLIIMGRGKIEIKRIENNTSRQVTFCKRRNGLLKKAYELSVLCDAELALIVFSSRGRLYEYSNNRDVMFDETTSWKWETQEVTEVPMEDLFLEPKESVKDIVGSLRSNYEDDSDSGTPPRSLLQLQSFSRVAIDSNFVQLLKLSTKTTIERYKKACANTSNATCTIDTNSQQYFQQESAKLRHQIQILQNANKHLMSESLSSLSVKELKQLENRLERGITRIRSKKHELLFAEIEYMRKREVELQNDNVYLRAKVAVAESERAQQEIIESTGTEFDTLPTYDSRNYYHVNMMEGSSHYSQHQDQTSLHFGYEIKDSSATKSSM</sequence>
<comment type="subcellular location">
    <subcellularLocation>
        <location evidence="1">Nucleus</location>
    </subcellularLocation>
</comment>
<feature type="domain" description="K-box" evidence="8">
    <location>
        <begin position="180"/>
        <end position="270"/>
    </location>
</feature>
<dbReference type="CDD" id="cd00265">
    <property type="entry name" value="MADS_MEF2_like"/>
    <property type="match status" value="1"/>
</dbReference>
<proteinExistence type="predicted"/>
<evidence type="ECO:0000256" key="2">
    <source>
        <dbReference type="ARBA" id="ARBA00023015"/>
    </source>
</evidence>
<keyword evidence="3" id="KW-0238">DNA-binding</keyword>
<accession>A0A8J5GS62</accession>
<dbReference type="SUPFAM" id="SSF55455">
    <property type="entry name" value="SRF-like"/>
    <property type="match status" value="1"/>
</dbReference>
<evidence type="ECO:0000259" key="8">
    <source>
        <dbReference type="PROSITE" id="PS51297"/>
    </source>
</evidence>
<dbReference type="PRINTS" id="PR00404">
    <property type="entry name" value="MADSDOMAIN"/>
</dbReference>
<evidence type="ECO:0000313" key="10">
    <source>
        <dbReference type="Proteomes" id="UP000734854"/>
    </source>
</evidence>
<dbReference type="Pfam" id="PF01486">
    <property type="entry name" value="K-box"/>
    <property type="match status" value="1"/>
</dbReference>